<evidence type="ECO:0000259" key="1">
    <source>
        <dbReference type="PROSITE" id="PS50075"/>
    </source>
</evidence>
<feature type="domain" description="Carrier" evidence="1">
    <location>
        <begin position="15"/>
        <end position="92"/>
    </location>
</feature>
<accession>A0AAD8AKE2</accession>
<dbReference type="AlphaFoldDB" id="A0AAD8AKE2"/>
<protein>
    <recommendedName>
        <fullName evidence="1">Carrier domain-containing protein</fullName>
    </recommendedName>
</protein>
<dbReference type="Proteomes" id="UP001233999">
    <property type="component" value="Unassembled WGS sequence"/>
</dbReference>
<keyword evidence="3" id="KW-1185">Reference proteome</keyword>
<dbReference type="EMBL" id="JASPKZ010000159">
    <property type="protein sequence ID" value="KAJ9600664.1"/>
    <property type="molecule type" value="Genomic_DNA"/>
</dbReference>
<dbReference type="SUPFAM" id="SSF47336">
    <property type="entry name" value="ACP-like"/>
    <property type="match status" value="1"/>
</dbReference>
<reference evidence="2" key="1">
    <citation type="journal article" date="2023" name="IScience">
        <title>Live-bearing cockroach genome reveals convergent evolutionary mechanisms linked to viviparity in insects and beyond.</title>
        <authorList>
            <person name="Fouks B."/>
            <person name="Harrison M.C."/>
            <person name="Mikhailova A.A."/>
            <person name="Marchal E."/>
            <person name="English S."/>
            <person name="Carruthers M."/>
            <person name="Jennings E.C."/>
            <person name="Chiamaka E.L."/>
            <person name="Frigard R.A."/>
            <person name="Pippel M."/>
            <person name="Attardo G.M."/>
            <person name="Benoit J.B."/>
            <person name="Bornberg-Bauer E."/>
            <person name="Tobe S.S."/>
        </authorList>
    </citation>
    <scope>NUCLEOTIDE SEQUENCE</scope>
    <source>
        <strain evidence="2">Stay&amp;Tobe</strain>
    </source>
</reference>
<dbReference type="Pfam" id="PF00550">
    <property type="entry name" value="PP-binding"/>
    <property type="match status" value="1"/>
</dbReference>
<evidence type="ECO:0000313" key="2">
    <source>
        <dbReference type="EMBL" id="KAJ9600664.1"/>
    </source>
</evidence>
<evidence type="ECO:0000313" key="3">
    <source>
        <dbReference type="Proteomes" id="UP001233999"/>
    </source>
</evidence>
<dbReference type="Gene3D" id="3.40.630.30">
    <property type="match status" value="1"/>
</dbReference>
<organism evidence="2 3">
    <name type="scientific">Diploptera punctata</name>
    <name type="common">Pacific beetle cockroach</name>
    <dbReference type="NCBI Taxonomy" id="6984"/>
    <lineage>
        <taxon>Eukaryota</taxon>
        <taxon>Metazoa</taxon>
        <taxon>Ecdysozoa</taxon>
        <taxon>Arthropoda</taxon>
        <taxon>Hexapoda</taxon>
        <taxon>Insecta</taxon>
        <taxon>Pterygota</taxon>
        <taxon>Neoptera</taxon>
        <taxon>Polyneoptera</taxon>
        <taxon>Dictyoptera</taxon>
        <taxon>Blattodea</taxon>
        <taxon>Blaberoidea</taxon>
        <taxon>Blaberidae</taxon>
        <taxon>Diplopterinae</taxon>
        <taxon>Diploptera</taxon>
    </lineage>
</organism>
<dbReference type="PROSITE" id="PS50075">
    <property type="entry name" value="CARRIER"/>
    <property type="match status" value="1"/>
</dbReference>
<dbReference type="InterPro" id="IPR036736">
    <property type="entry name" value="ACP-like_sf"/>
</dbReference>
<comment type="caution">
    <text evidence="2">The sequence shown here is derived from an EMBL/GenBank/DDBJ whole genome shotgun (WGS) entry which is preliminary data.</text>
</comment>
<sequence>MYEKGPEIDYTGVAENKMEAAQVLFQTVGEVLGAGARCKVCLDANFYELGGNSLNSVYTVTKLRKQGYVISVAQFVSAKDLKQVLERMRSQDEDSQDGGQENERYSAHMLTKEHKDDAHHMITESFYEKADLEQWLKPNIHREDYKELTDKLWAPLVEKNLSFLVKDKTTNAPVGVALNFDAHDEPEVNIASKLEIVFEFLEHLEGPIRDNKLPLGKGECSAQLYDGNAS</sequence>
<proteinExistence type="predicted"/>
<gene>
    <name evidence="2" type="ORF">L9F63_026200</name>
</gene>
<dbReference type="Gene3D" id="1.10.1200.10">
    <property type="entry name" value="ACP-like"/>
    <property type="match status" value="1"/>
</dbReference>
<dbReference type="InterPro" id="IPR009081">
    <property type="entry name" value="PP-bd_ACP"/>
</dbReference>
<name>A0AAD8AKE2_DIPPU</name>
<reference evidence="2" key="2">
    <citation type="submission" date="2023-05" db="EMBL/GenBank/DDBJ databases">
        <authorList>
            <person name="Fouks B."/>
        </authorList>
    </citation>
    <scope>NUCLEOTIDE SEQUENCE</scope>
    <source>
        <strain evidence="2">Stay&amp;Tobe</strain>
        <tissue evidence="2">Testes</tissue>
    </source>
</reference>